<organism evidence="1 2">
    <name type="scientific">Lactococcus hircilactis</name>
    <dbReference type="NCBI Taxonomy" id="1494462"/>
    <lineage>
        <taxon>Bacteria</taxon>
        <taxon>Bacillati</taxon>
        <taxon>Bacillota</taxon>
        <taxon>Bacilli</taxon>
        <taxon>Lactobacillales</taxon>
        <taxon>Streptococcaceae</taxon>
        <taxon>Lactococcus</taxon>
    </lineage>
</organism>
<evidence type="ECO:0000313" key="2">
    <source>
        <dbReference type="Proteomes" id="UP000439550"/>
    </source>
</evidence>
<comment type="caution">
    <text evidence="1">The sequence shown here is derived from an EMBL/GenBank/DDBJ whole genome shotgun (WGS) entry which is preliminary data.</text>
</comment>
<dbReference type="AlphaFoldDB" id="A0A7X1Z8G1"/>
<gene>
    <name evidence="1" type="ORF">GHI93_00350</name>
</gene>
<protein>
    <submittedName>
        <fullName evidence="1">Uncharacterized protein</fullName>
    </submittedName>
</protein>
<dbReference type="EMBL" id="WITJ01000001">
    <property type="protein sequence ID" value="MQW38400.1"/>
    <property type="molecule type" value="Genomic_DNA"/>
</dbReference>
<name>A0A7X1Z8G1_9LACT</name>
<dbReference type="RefSeq" id="WP_153494562.1">
    <property type="nucleotide sequence ID" value="NZ_CBCRWP010000001.1"/>
</dbReference>
<proteinExistence type="predicted"/>
<keyword evidence="2" id="KW-1185">Reference proteome</keyword>
<reference evidence="1 2" key="1">
    <citation type="submission" date="2019-10" db="EMBL/GenBank/DDBJ databases">
        <authorList>
            <person name="Dong K."/>
        </authorList>
    </citation>
    <scope>NUCLEOTIDE SEQUENCE [LARGE SCALE GENOMIC DNA]</scope>
    <source>
        <strain evidence="1 2">DSM 28960</strain>
    </source>
</reference>
<accession>A0A7X1Z8G1</accession>
<evidence type="ECO:0000313" key="1">
    <source>
        <dbReference type="EMBL" id="MQW38400.1"/>
    </source>
</evidence>
<dbReference type="Proteomes" id="UP000439550">
    <property type="component" value="Unassembled WGS sequence"/>
</dbReference>
<sequence>MDIKDFNRVKIFALDSFIAANAQSDEAALYKILSPMVQDILTESLKEYQKHLKIEHYFEKIQKNRLETQIETDLAIYNRRMFKK</sequence>